<dbReference type="Pfam" id="PF13041">
    <property type="entry name" value="PPR_2"/>
    <property type="match status" value="1"/>
</dbReference>
<feature type="repeat" description="PPR" evidence="2">
    <location>
        <begin position="431"/>
        <end position="465"/>
    </location>
</feature>
<evidence type="ECO:0000256" key="2">
    <source>
        <dbReference type="PROSITE-ProRule" id="PRU00708"/>
    </source>
</evidence>
<gene>
    <name evidence="3" type="ORF">LPJ64_005270</name>
</gene>
<sequence length="802" mass="90134">MSKRRALMILGDMHRICYGRALETDEISFDDKCTNTSAANPVTLPWKPTTTHYNIVLDVICRDQSSDVAELAAIHRKMRSCGIREDTVTFNTLLNGCRMLRAWDYFGEVEAHMIKRSEWGVTRMDATTWGTLLQGYIECRDWVSVDRCIFQIKKVSEQWHSATRLQKDADSTTTTTAAAAASDIFALKREDGVDQAFVPTTQLWATLVNAYAMRDMVDQMIDARKTMTRLGIRLNAHVFGPVFAALHRMRKSLVSKQSDPWPAIALALDEFSLMRASNIAPNPVILTNVLLTIGLGQESADISADNRMAQKLAQISEETGKELEGLMSQARDPDVYAALLNVGAKARNHSEIRALWQTLVLETRLSSQELPPVLTSRTLAAYINALVSCRAYEDAIAAFYDHIPSQPQSFSQKSSLRTRSAPALPRLEVVGLSVYEAAAHAFARAGRHRMCLHLVQTMINRGIAPSALFLRYSLLPPDSSMVTKAHAARYTRPWTLPLSIARDMWSAVIAVRRNAWMYARKDNSPVIVNDIAAQMIRVAAYARNVEFGEEVFDALVCEAEHYGIGHGEVNKHRRDALPDYMQCAPNVRTYTSMITLYANNTDLSGVSRLWARMLQEGIEPNLHTYTSLVVCLHKVSLRKRWKRSREYAERRELGHAHSDNGLEDLLAPTSQDKMLARIEDWVVNWSSKSPLDRAQPGEEQMLKGIPPDIDVPFSTLLVRYHSAYIRDLKSNGIFADKAHADKVANEYNLVRALRICQLVEKSGIRPDQRFYAAVADLFDACGDKTSAAIVRQHVEGLDPDRR</sequence>
<dbReference type="PANTHER" id="PTHR47942:SF63">
    <property type="entry name" value="PENTATRICOPEPTIDE REPEAT-CONTAINING PROTEIN"/>
    <property type="match status" value="1"/>
</dbReference>
<protein>
    <recommendedName>
        <fullName evidence="5">Pentatricopeptide repeat-containing protein</fullName>
    </recommendedName>
</protein>
<comment type="caution">
    <text evidence="3">The sequence shown here is derived from an EMBL/GenBank/DDBJ whole genome shotgun (WGS) entry which is preliminary data.</text>
</comment>
<feature type="repeat" description="PPR" evidence="2">
    <location>
        <begin position="586"/>
        <end position="620"/>
    </location>
</feature>
<keyword evidence="1" id="KW-0677">Repeat</keyword>
<evidence type="ECO:0008006" key="5">
    <source>
        <dbReference type="Google" id="ProtNLM"/>
    </source>
</evidence>
<organism evidence="3 4">
    <name type="scientific">Coemansia asiatica</name>
    <dbReference type="NCBI Taxonomy" id="1052880"/>
    <lineage>
        <taxon>Eukaryota</taxon>
        <taxon>Fungi</taxon>
        <taxon>Fungi incertae sedis</taxon>
        <taxon>Zoopagomycota</taxon>
        <taxon>Kickxellomycotina</taxon>
        <taxon>Kickxellomycetes</taxon>
        <taxon>Kickxellales</taxon>
        <taxon>Kickxellaceae</taxon>
        <taxon>Coemansia</taxon>
    </lineage>
</organism>
<dbReference type="NCBIfam" id="TIGR00756">
    <property type="entry name" value="PPR"/>
    <property type="match status" value="1"/>
</dbReference>
<reference evidence="3" key="1">
    <citation type="submission" date="2022-07" db="EMBL/GenBank/DDBJ databases">
        <title>Phylogenomic reconstructions and comparative analyses of Kickxellomycotina fungi.</title>
        <authorList>
            <person name="Reynolds N.K."/>
            <person name="Stajich J.E."/>
            <person name="Barry K."/>
            <person name="Grigoriev I.V."/>
            <person name="Crous P."/>
            <person name="Smith M.E."/>
        </authorList>
    </citation>
    <scope>NUCLEOTIDE SEQUENCE</scope>
    <source>
        <strain evidence="3">NBRC 105413</strain>
    </source>
</reference>
<evidence type="ECO:0000313" key="3">
    <source>
        <dbReference type="EMBL" id="KAJ1642920.1"/>
    </source>
</evidence>
<proteinExistence type="predicted"/>
<name>A0A9W7XHJ1_9FUNG</name>
<dbReference type="PROSITE" id="PS51375">
    <property type="entry name" value="PPR"/>
    <property type="match status" value="2"/>
</dbReference>
<dbReference type="InterPro" id="IPR011990">
    <property type="entry name" value="TPR-like_helical_dom_sf"/>
</dbReference>
<dbReference type="Proteomes" id="UP001145021">
    <property type="component" value="Unassembled WGS sequence"/>
</dbReference>
<dbReference type="Gene3D" id="1.25.40.10">
    <property type="entry name" value="Tetratricopeptide repeat domain"/>
    <property type="match status" value="3"/>
</dbReference>
<dbReference type="PANTHER" id="PTHR47942">
    <property type="entry name" value="TETRATRICOPEPTIDE REPEAT (TPR)-LIKE SUPERFAMILY PROTEIN-RELATED"/>
    <property type="match status" value="1"/>
</dbReference>
<dbReference type="EMBL" id="JANBOH010000320">
    <property type="protein sequence ID" value="KAJ1642920.1"/>
    <property type="molecule type" value="Genomic_DNA"/>
</dbReference>
<evidence type="ECO:0000256" key="1">
    <source>
        <dbReference type="ARBA" id="ARBA00022737"/>
    </source>
</evidence>
<dbReference type="InterPro" id="IPR051222">
    <property type="entry name" value="PPR/CCM1_RNA-binding"/>
</dbReference>
<keyword evidence="4" id="KW-1185">Reference proteome</keyword>
<evidence type="ECO:0000313" key="4">
    <source>
        <dbReference type="Proteomes" id="UP001145021"/>
    </source>
</evidence>
<dbReference type="AlphaFoldDB" id="A0A9W7XHJ1"/>
<accession>A0A9W7XHJ1</accession>
<dbReference type="InterPro" id="IPR002885">
    <property type="entry name" value="PPR_rpt"/>
</dbReference>